<dbReference type="Proteomes" id="UP000091929">
    <property type="component" value="Unassembled WGS sequence"/>
</dbReference>
<evidence type="ECO:0000313" key="3">
    <source>
        <dbReference type="EMBL" id="KYC51350.1"/>
    </source>
</evidence>
<dbReference type="EMBL" id="LNJC01000001">
    <property type="protein sequence ID" value="KYC51350.1"/>
    <property type="molecule type" value="Genomic_DNA"/>
</dbReference>
<accession>A0A150IUS6</accession>
<dbReference type="Proteomes" id="UP000092401">
    <property type="component" value="Unassembled WGS sequence"/>
</dbReference>
<accession>A0A150IIP1</accession>
<organism evidence="3 6">
    <name type="scientific">Candidatus Methanofastidiosum methylothiophilum</name>
    <dbReference type="NCBI Taxonomy" id="1705564"/>
    <lineage>
        <taxon>Archaea</taxon>
        <taxon>Methanobacteriati</taxon>
        <taxon>Methanobacteriota</taxon>
        <taxon>Stenosarchaea group</taxon>
        <taxon>Candidatus Methanofastidiosia</taxon>
        <taxon>Candidatus Methanofastidiosales</taxon>
        <taxon>Candidatus Methanofastidiosaceae</taxon>
        <taxon>Candidatus Methanofastidiosum</taxon>
    </lineage>
</organism>
<dbReference type="EMBL" id="LNGF01000001">
    <property type="protein sequence ID" value="KYC48702.1"/>
    <property type="molecule type" value="Genomic_DNA"/>
</dbReference>
<sequence>MKKIFAIVISLLFVVSVFGVSQTTAYKWVCEEEYYKISAKTAKVGETFTISLSTEFWTDYSSVKIGGLTIDEVTSKIVLNGGLPYRIGPVEIIGVDYYGEDGALIYSGLVLPDCGFGFPCWSELNPSWPAVRWIKWTFRAVTPGTLILNGVDYCNDTETVTILSKDLPFKFFAKLFGFGKKD</sequence>
<accession>A0A150J296</accession>
<dbReference type="AlphaFoldDB" id="A0A150J296"/>
<protein>
    <submittedName>
        <fullName evidence="3">Uncharacterized protein</fullName>
    </submittedName>
</protein>
<evidence type="ECO:0000313" key="2">
    <source>
        <dbReference type="EMBL" id="KYC48702.1"/>
    </source>
</evidence>
<gene>
    <name evidence="1" type="ORF">APG10_01400</name>
    <name evidence="2" type="ORF">APG11_00012</name>
    <name evidence="3" type="ORF">APG12_00011</name>
</gene>
<proteinExistence type="predicted"/>
<dbReference type="EMBL" id="LNGE01000041">
    <property type="protein sequence ID" value="KYC44817.1"/>
    <property type="molecule type" value="Genomic_DNA"/>
</dbReference>
<dbReference type="Proteomes" id="UP000092403">
    <property type="component" value="Unassembled WGS sequence"/>
</dbReference>
<evidence type="ECO:0000313" key="6">
    <source>
        <dbReference type="Proteomes" id="UP000092403"/>
    </source>
</evidence>
<evidence type="ECO:0000313" key="5">
    <source>
        <dbReference type="Proteomes" id="UP000092401"/>
    </source>
</evidence>
<name>A0A150J296_9EURY</name>
<comment type="caution">
    <text evidence="3">The sequence shown here is derived from an EMBL/GenBank/DDBJ whole genome shotgun (WGS) entry which is preliminary data.</text>
</comment>
<evidence type="ECO:0000313" key="1">
    <source>
        <dbReference type="EMBL" id="KYC44817.1"/>
    </source>
</evidence>
<evidence type="ECO:0000313" key="4">
    <source>
        <dbReference type="Proteomes" id="UP000091929"/>
    </source>
</evidence>
<reference evidence="4 5" key="1">
    <citation type="journal article" date="2016" name="ISME J.">
        <title>Chasing the elusive Euryarchaeota class WSA2: genomes reveal a uniquely fastidious methyl-reducing methanogen.</title>
        <authorList>
            <person name="Nobu M.K."/>
            <person name="Narihiro T."/>
            <person name="Kuroda K."/>
            <person name="Mei R."/>
            <person name="Liu W.T."/>
        </authorList>
    </citation>
    <scope>NUCLEOTIDE SEQUENCE [LARGE SCALE GENOMIC DNA]</scope>
    <source>
        <strain evidence="1">B03fssc0709_Meth_Bin005</strain>
        <strain evidence="2">B15fssc0709_Meth_Bin003</strain>
        <strain evidence="3">BMIXfssc0709_Meth_Bin006</strain>
    </source>
</reference>